<accession>A0A0L6JVR9</accession>
<dbReference type="AlphaFoldDB" id="A0A0L6JVR9"/>
<proteinExistence type="predicted"/>
<reference evidence="2" key="1">
    <citation type="submission" date="2015-07" db="EMBL/GenBank/DDBJ databases">
        <title>Near-Complete Genome Sequence of the Cellulolytic Bacterium Bacteroides (Pseudobacteroides) cellulosolvens ATCC 35603.</title>
        <authorList>
            <person name="Dassa B."/>
            <person name="Utturkar S.M."/>
            <person name="Klingeman D.M."/>
            <person name="Hurt R.A."/>
            <person name="Keller M."/>
            <person name="Xu J."/>
            <person name="Reddy Y.H.K."/>
            <person name="Borovok I."/>
            <person name="Grinberg I.R."/>
            <person name="Lamed R."/>
            <person name="Zhivin O."/>
            <person name="Bayer E.A."/>
            <person name="Brown S.D."/>
        </authorList>
    </citation>
    <scope>NUCLEOTIDE SEQUENCE [LARGE SCALE GENOMIC DNA]</scope>
    <source>
        <strain evidence="2">DSM 2933</strain>
    </source>
</reference>
<evidence type="ECO:0000313" key="2">
    <source>
        <dbReference type="Proteomes" id="UP000036923"/>
    </source>
</evidence>
<sequence length="94" mass="10814">MSNKSNQVIAIARFLAYKSNLNKQLENMTEEQYYKKPVGLEVGSYIQDMMKYCPEQTVDIVLKNQNKMIERLGVEYLSLIANMEFADGGEINAR</sequence>
<dbReference type="STRING" id="398512.Bccel_4806"/>
<gene>
    <name evidence="1" type="ORF">Bccel_4806</name>
</gene>
<dbReference type="Proteomes" id="UP000036923">
    <property type="component" value="Unassembled WGS sequence"/>
</dbReference>
<comment type="caution">
    <text evidence="1">The sequence shown here is derived from an EMBL/GenBank/DDBJ whole genome shotgun (WGS) entry which is preliminary data.</text>
</comment>
<organism evidence="1 2">
    <name type="scientific">Pseudobacteroides cellulosolvens ATCC 35603 = DSM 2933</name>
    <dbReference type="NCBI Taxonomy" id="398512"/>
    <lineage>
        <taxon>Bacteria</taxon>
        <taxon>Bacillati</taxon>
        <taxon>Bacillota</taxon>
        <taxon>Clostridia</taxon>
        <taxon>Eubacteriales</taxon>
        <taxon>Oscillospiraceae</taxon>
        <taxon>Pseudobacteroides</taxon>
    </lineage>
</organism>
<dbReference type="RefSeq" id="WP_036935420.1">
    <property type="nucleotide sequence ID" value="NZ_JQKC01000001.1"/>
</dbReference>
<dbReference type="EMBL" id="LGTC01000001">
    <property type="protein sequence ID" value="KNY29532.1"/>
    <property type="molecule type" value="Genomic_DNA"/>
</dbReference>
<dbReference type="OrthoDB" id="1798255at2"/>
<keyword evidence="2" id="KW-1185">Reference proteome</keyword>
<evidence type="ECO:0000313" key="1">
    <source>
        <dbReference type="EMBL" id="KNY29532.1"/>
    </source>
</evidence>
<name>A0A0L6JVR9_9FIRM</name>
<dbReference type="eggNOG" id="ENOG50342T6">
    <property type="taxonomic scope" value="Bacteria"/>
</dbReference>
<protein>
    <submittedName>
        <fullName evidence="1">Uncharacterized protein</fullName>
    </submittedName>
</protein>